<dbReference type="AlphaFoldDB" id="A0A0A1TWL0"/>
<dbReference type="OMA" id="CQIPDQY"/>
<name>A0A0A1TWL0_ENTIV</name>
<accession>A0A0A1TWL0</accession>
<evidence type="ECO:0000313" key="3">
    <source>
        <dbReference type="Proteomes" id="UP000014680"/>
    </source>
</evidence>
<feature type="chain" id="PRO_5012813753" evidence="1">
    <location>
        <begin position="16"/>
        <end position="195"/>
    </location>
</feature>
<dbReference type="VEuPathDB" id="AmoebaDB:EIN_469420"/>
<dbReference type="RefSeq" id="XP_004183084.1">
    <property type="nucleotide sequence ID" value="XM_004183036.1"/>
</dbReference>
<protein>
    <submittedName>
        <fullName evidence="2">Uncharacterized protein</fullName>
    </submittedName>
</protein>
<dbReference type="KEGG" id="eiv:EIN_469420"/>
<reference evidence="2 3" key="1">
    <citation type="submission" date="2012-10" db="EMBL/GenBank/DDBJ databases">
        <authorList>
            <person name="Zafar N."/>
            <person name="Inman J."/>
            <person name="Hall N."/>
            <person name="Lorenzi H."/>
            <person name="Caler E."/>
        </authorList>
    </citation>
    <scope>NUCLEOTIDE SEQUENCE [LARGE SCALE GENOMIC DNA]</scope>
    <source>
        <strain evidence="2 3">IP1</strain>
    </source>
</reference>
<dbReference type="EMBL" id="KB207240">
    <property type="protein sequence ID" value="ELP83738.1"/>
    <property type="molecule type" value="Genomic_DNA"/>
</dbReference>
<dbReference type="GeneID" id="14882649"/>
<gene>
    <name evidence="2" type="ORF">EIN_469420</name>
</gene>
<dbReference type="OrthoDB" id="10270437at2759"/>
<organism evidence="2 3">
    <name type="scientific">Entamoeba invadens IP1</name>
    <dbReference type="NCBI Taxonomy" id="370355"/>
    <lineage>
        <taxon>Eukaryota</taxon>
        <taxon>Amoebozoa</taxon>
        <taxon>Evosea</taxon>
        <taxon>Archamoebae</taxon>
        <taxon>Mastigamoebida</taxon>
        <taxon>Entamoebidae</taxon>
        <taxon>Entamoeba</taxon>
    </lineage>
</organism>
<sequence>MTCNVVFLFILSCYADDYLFRAKLNPITPATQLVAVPQRVRYPVKVCGMLNCFKREIINTNCNFVGSRGRFSCYNIEENKCTALPSKKFCYRLSNVNMTYVYVNKTGSDPNKYTLYTFKDAMCTTPDKYDKPFTAVCSSNNLITGKFACEGEKSPLGMLCKARDTFYNNTKKSVIKSGDVRNVVCIALILIALIL</sequence>
<feature type="signal peptide" evidence="1">
    <location>
        <begin position="1"/>
        <end position="15"/>
    </location>
</feature>
<dbReference type="Proteomes" id="UP000014680">
    <property type="component" value="Unassembled WGS sequence"/>
</dbReference>
<keyword evidence="3" id="KW-1185">Reference proteome</keyword>
<proteinExistence type="predicted"/>
<evidence type="ECO:0000313" key="2">
    <source>
        <dbReference type="EMBL" id="ELP83738.1"/>
    </source>
</evidence>
<evidence type="ECO:0000256" key="1">
    <source>
        <dbReference type="SAM" id="SignalP"/>
    </source>
</evidence>
<keyword evidence="1" id="KW-0732">Signal</keyword>